<evidence type="ECO:0000256" key="4">
    <source>
        <dbReference type="ARBA" id="ARBA00010912"/>
    </source>
</evidence>
<feature type="domain" description="Poly(A) polymerase nucleotidyltransferase" evidence="15">
    <location>
        <begin position="9"/>
        <end position="202"/>
    </location>
</feature>
<evidence type="ECO:0000256" key="1">
    <source>
        <dbReference type="ARBA" id="ARBA00001936"/>
    </source>
</evidence>
<keyword evidence="7" id="KW-0479">Metal-binding</keyword>
<dbReference type="PANTHER" id="PTHR10682:SF10">
    <property type="entry name" value="POLYNUCLEOTIDE ADENYLYLTRANSFERASE"/>
    <property type="match status" value="1"/>
</dbReference>
<protein>
    <recommendedName>
        <fullName evidence="12">Poly(A) polymerase</fullName>
        <ecNumber evidence="12">2.7.7.19</ecNumber>
    </recommendedName>
</protein>
<dbReference type="PIRSF" id="PIRSF018425">
    <property type="entry name" value="PolyA_polymerase"/>
    <property type="match status" value="1"/>
</dbReference>
<dbReference type="Proteomes" id="UP001516464">
    <property type="component" value="Unassembled WGS sequence"/>
</dbReference>
<evidence type="ECO:0000256" key="3">
    <source>
        <dbReference type="ARBA" id="ARBA00004123"/>
    </source>
</evidence>
<evidence type="ECO:0000259" key="14">
    <source>
        <dbReference type="Pfam" id="PF04928"/>
    </source>
</evidence>
<dbReference type="EC" id="2.7.7.19" evidence="12"/>
<evidence type="ECO:0000313" key="17">
    <source>
        <dbReference type="Proteomes" id="UP001516464"/>
    </source>
</evidence>
<sequence length="508" mass="58098">MHQTNKKYGITGALSFKESTPSEQAKSEYLAKYLEKSGFFESEDQAYLRERVLGRLDFLIKQFVRDTGEVKGMSTDEAQRCGGTLFTFGSYRLGVHARGADIDALCVVPRHVSRKDFFTGFYELLEAEPHVTDLAKVEEAYVPLIKFVCQGIPIDLVFARINQPSVPDNLNLLSNALLRGMDEKCVLSVNGNRVTDELLGLVPDTNRFHAALRCIKYWAMRRGVYGNSFGYYGGVAYAISVARICQLFPNASPVVLVHKFFDIYAKWKWPTPVLLQPIEDHGYNLKVWDPKVHPADKFHRMPVITPAYPSMCSTHNVFTSTANLLIEEFKRGSKILNKLLEEKEDKTILDDIIKELFTMSNFFVRYKRFIMVLIGGNGEADDFKRWEGFVESKIRILASKLEMIEEISDAPPFPKAFKMETWKLCEKCPAFNRIANISSMTNCTCFFIALGITGKQMINNKKIIIDIPVKEFKEFVNEKKSAGLEIYINALSRRDMQAFLQLYYRKNK</sequence>
<name>A0ABQ7HX00_9MICR</name>
<dbReference type="Pfam" id="PF04926">
    <property type="entry name" value="PAP_RNA-bind"/>
    <property type="match status" value="1"/>
</dbReference>
<comment type="similarity">
    <text evidence="4 12">Belongs to the poly(A) polymerase family.</text>
</comment>
<evidence type="ECO:0000256" key="8">
    <source>
        <dbReference type="ARBA" id="ARBA00022741"/>
    </source>
</evidence>
<keyword evidence="11 12" id="KW-0539">Nucleus</keyword>
<accession>A0ABQ7HX00</accession>
<keyword evidence="8 12" id="KW-0547">Nucleotide-binding</keyword>
<comment type="cofactor">
    <cofactor evidence="1">
        <name>Mn(2+)</name>
        <dbReference type="ChEBI" id="CHEBI:29035"/>
    </cofactor>
</comment>
<dbReference type="Pfam" id="PF20750">
    <property type="entry name" value="PAP_NTPase"/>
    <property type="match status" value="1"/>
</dbReference>
<dbReference type="SUPFAM" id="SSF81631">
    <property type="entry name" value="PAP/OAS1 substrate-binding domain"/>
    <property type="match status" value="1"/>
</dbReference>
<comment type="caution">
    <text evidence="16">The sequence shown here is derived from an EMBL/GenBank/DDBJ whole genome shotgun (WGS) entry which is preliminary data.</text>
</comment>
<gene>
    <name evidence="16" type="primary">PAPALPHA</name>
    <name evidence="16" type="ORF">TCON_2084</name>
</gene>
<evidence type="ECO:0000259" key="15">
    <source>
        <dbReference type="Pfam" id="PF20750"/>
    </source>
</evidence>
<dbReference type="EMBL" id="SBIQ01000199">
    <property type="protein sequence ID" value="KAF7682695.1"/>
    <property type="molecule type" value="Genomic_DNA"/>
</dbReference>
<proteinExistence type="inferred from homology"/>
<comment type="function">
    <text evidence="12">Polymerase that creates the 3'-poly(A) tail of mRNA's.</text>
</comment>
<dbReference type="Gene3D" id="1.10.1410.10">
    <property type="match status" value="1"/>
</dbReference>
<evidence type="ECO:0000259" key="13">
    <source>
        <dbReference type="Pfam" id="PF04926"/>
    </source>
</evidence>
<evidence type="ECO:0000256" key="2">
    <source>
        <dbReference type="ARBA" id="ARBA00001946"/>
    </source>
</evidence>
<comment type="cofactor">
    <cofactor evidence="2">
        <name>Mg(2+)</name>
        <dbReference type="ChEBI" id="CHEBI:18420"/>
    </cofactor>
</comment>
<dbReference type="InterPro" id="IPR048840">
    <property type="entry name" value="PolA_pol_NTPase"/>
</dbReference>
<dbReference type="InterPro" id="IPR014492">
    <property type="entry name" value="PolyA_polymerase"/>
</dbReference>
<evidence type="ECO:0000256" key="12">
    <source>
        <dbReference type="PIRNR" id="PIRNR018425"/>
    </source>
</evidence>
<dbReference type="Gene3D" id="3.30.70.590">
    <property type="entry name" value="Poly(A) polymerase predicted RNA binding domain"/>
    <property type="match status" value="1"/>
</dbReference>
<evidence type="ECO:0000256" key="11">
    <source>
        <dbReference type="ARBA" id="ARBA00023242"/>
    </source>
</evidence>
<comment type="catalytic activity">
    <reaction evidence="12">
        <text>RNA(n) + ATP = RNA(n)-3'-adenine ribonucleotide + diphosphate</text>
        <dbReference type="Rhea" id="RHEA:11332"/>
        <dbReference type="Rhea" id="RHEA-COMP:14527"/>
        <dbReference type="Rhea" id="RHEA-COMP:17347"/>
        <dbReference type="ChEBI" id="CHEBI:30616"/>
        <dbReference type="ChEBI" id="CHEBI:33019"/>
        <dbReference type="ChEBI" id="CHEBI:140395"/>
        <dbReference type="ChEBI" id="CHEBI:173115"/>
        <dbReference type="EC" id="2.7.7.19"/>
    </reaction>
</comment>
<dbReference type="InterPro" id="IPR043519">
    <property type="entry name" value="NT_sf"/>
</dbReference>
<keyword evidence="5 12" id="KW-0507">mRNA processing</keyword>
<dbReference type="InterPro" id="IPR007012">
    <property type="entry name" value="PolA_pol_cen_dom"/>
</dbReference>
<dbReference type="SUPFAM" id="SSF55003">
    <property type="entry name" value="PAP/Archaeal CCA-adding enzyme, C-terminal domain"/>
    <property type="match status" value="1"/>
</dbReference>
<dbReference type="PANTHER" id="PTHR10682">
    <property type="entry name" value="POLY A POLYMERASE"/>
    <property type="match status" value="1"/>
</dbReference>
<dbReference type="Gene3D" id="3.30.460.10">
    <property type="entry name" value="Beta Polymerase, domain 2"/>
    <property type="match status" value="1"/>
</dbReference>
<dbReference type="CDD" id="cd05402">
    <property type="entry name" value="NT_PAP_TUTase"/>
    <property type="match status" value="1"/>
</dbReference>
<keyword evidence="6 12" id="KW-0808">Transferase</keyword>
<evidence type="ECO:0000256" key="7">
    <source>
        <dbReference type="ARBA" id="ARBA00022723"/>
    </source>
</evidence>
<dbReference type="InterPro" id="IPR007010">
    <property type="entry name" value="PolA_pol_RNA-bd_dom"/>
</dbReference>
<feature type="domain" description="Poly(A) polymerase RNA-binding" evidence="13">
    <location>
        <begin position="361"/>
        <end position="420"/>
    </location>
</feature>
<evidence type="ECO:0000256" key="10">
    <source>
        <dbReference type="ARBA" id="ARBA00022842"/>
    </source>
</evidence>
<keyword evidence="17" id="KW-1185">Reference proteome</keyword>
<keyword evidence="9 12" id="KW-0067">ATP-binding</keyword>
<evidence type="ECO:0000256" key="5">
    <source>
        <dbReference type="ARBA" id="ARBA00022664"/>
    </source>
</evidence>
<dbReference type="InterPro" id="IPR011068">
    <property type="entry name" value="NuclTrfase_I-like_C"/>
</dbReference>
<comment type="subcellular location">
    <subcellularLocation>
        <location evidence="3 12">Nucleus</location>
    </subcellularLocation>
</comment>
<dbReference type="Pfam" id="PF04928">
    <property type="entry name" value="PAP_central"/>
    <property type="match status" value="1"/>
</dbReference>
<organism evidence="16 17">
    <name type="scientific">Astathelohania contejeani</name>
    <dbReference type="NCBI Taxonomy" id="164912"/>
    <lineage>
        <taxon>Eukaryota</taxon>
        <taxon>Fungi</taxon>
        <taxon>Fungi incertae sedis</taxon>
        <taxon>Microsporidia</taxon>
        <taxon>Astathelohaniidae</taxon>
        <taxon>Astathelohania</taxon>
    </lineage>
</organism>
<dbReference type="SUPFAM" id="SSF81301">
    <property type="entry name" value="Nucleotidyltransferase"/>
    <property type="match status" value="1"/>
</dbReference>
<keyword evidence="10" id="KW-0460">Magnesium</keyword>
<feature type="domain" description="Poly(A) polymerase central" evidence="14">
    <location>
        <begin position="208"/>
        <end position="345"/>
    </location>
</feature>
<evidence type="ECO:0000256" key="9">
    <source>
        <dbReference type="ARBA" id="ARBA00022840"/>
    </source>
</evidence>
<evidence type="ECO:0000313" key="16">
    <source>
        <dbReference type="EMBL" id="KAF7682695.1"/>
    </source>
</evidence>
<reference evidence="16 17" key="1">
    <citation type="submission" date="2019-01" db="EMBL/GenBank/DDBJ databases">
        <title>Genomes sequencing and comparative genomics of infectious freshwater microsporidia, Cucumispora dikerogammari and Thelohania contejeani.</title>
        <authorList>
            <person name="Cormier A."/>
            <person name="Giraud I."/>
            <person name="Wattier R."/>
            <person name="Teixeira M."/>
            <person name="Grandjean F."/>
            <person name="Rigaud T."/>
            <person name="Cordaux R."/>
        </authorList>
    </citation>
    <scope>NUCLEOTIDE SEQUENCE [LARGE SCALE GENOMIC DNA]</scope>
    <source>
        <strain evidence="16">T1</strain>
        <tissue evidence="16">Spores</tissue>
    </source>
</reference>
<evidence type="ECO:0000256" key="6">
    <source>
        <dbReference type="ARBA" id="ARBA00022679"/>
    </source>
</evidence>